<evidence type="ECO:0000256" key="3">
    <source>
        <dbReference type="ARBA" id="ARBA00022741"/>
    </source>
</evidence>
<keyword evidence="4 6" id="KW-0067">ATP-binding</keyword>
<reference evidence="6 7" key="1">
    <citation type="submission" date="2020-08" db="EMBL/GenBank/DDBJ databases">
        <title>Sequencing the genomes of 1000 actinobacteria strains.</title>
        <authorList>
            <person name="Klenk H.-P."/>
        </authorList>
    </citation>
    <scope>NUCLEOTIDE SEQUENCE [LARGE SCALE GENOMIC DNA]</scope>
    <source>
        <strain evidence="6 7">DSM 27099</strain>
    </source>
</reference>
<keyword evidence="7" id="KW-1185">Reference proteome</keyword>
<dbReference type="Pfam" id="PF00005">
    <property type="entry name" value="ABC_tran"/>
    <property type="match status" value="2"/>
</dbReference>
<evidence type="ECO:0000256" key="4">
    <source>
        <dbReference type="ARBA" id="ARBA00022840"/>
    </source>
</evidence>
<dbReference type="GO" id="GO:0005524">
    <property type="term" value="F:ATP binding"/>
    <property type="evidence" value="ECO:0007669"/>
    <property type="project" value="UniProtKB-KW"/>
</dbReference>
<dbReference type="PROSITE" id="PS50893">
    <property type="entry name" value="ABC_TRANSPORTER_2"/>
    <property type="match status" value="2"/>
</dbReference>
<keyword evidence="1" id="KW-0813">Transport</keyword>
<evidence type="ECO:0000256" key="1">
    <source>
        <dbReference type="ARBA" id="ARBA00022448"/>
    </source>
</evidence>
<dbReference type="InterPro" id="IPR003593">
    <property type="entry name" value="AAA+_ATPase"/>
</dbReference>
<protein>
    <submittedName>
        <fullName evidence="6">Simple sugar transport system ATP-binding protein</fullName>
    </submittedName>
</protein>
<evidence type="ECO:0000256" key="2">
    <source>
        <dbReference type="ARBA" id="ARBA00022737"/>
    </source>
</evidence>
<proteinExistence type="predicted"/>
<dbReference type="SMART" id="SM00382">
    <property type="entry name" value="AAA"/>
    <property type="match status" value="2"/>
</dbReference>
<dbReference type="GO" id="GO:0016887">
    <property type="term" value="F:ATP hydrolysis activity"/>
    <property type="evidence" value="ECO:0007669"/>
    <property type="project" value="InterPro"/>
</dbReference>
<keyword evidence="6" id="KW-0762">Sugar transport</keyword>
<dbReference type="SUPFAM" id="SSF52540">
    <property type="entry name" value="P-loop containing nucleoside triphosphate hydrolases"/>
    <property type="match status" value="2"/>
</dbReference>
<comment type="caution">
    <text evidence="6">The sequence shown here is derived from an EMBL/GenBank/DDBJ whole genome shotgun (WGS) entry which is preliminary data.</text>
</comment>
<feature type="domain" description="ABC transporter" evidence="5">
    <location>
        <begin position="256"/>
        <end position="503"/>
    </location>
</feature>
<dbReference type="InterPro" id="IPR003439">
    <property type="entry name" value="ABC_transporter-like_ATP-bd"/>
</dbReference>
<dbReference type="PANTHER" id="PTHR43790:SF9">
    <property type="entry name" value="GALACTOFURANOSE TRANSPORTER ATP-BINDING PROTEIN YTFR"/>
    <property type="match status" value="1"/>
</dbReference>
<gene>
    <name evidence="6" type="ORF">FHX49_001139</name>
</gene>
<evidence type="ECO:0000259" key="5">
    <source>
        <dbReference type="PROSITE" id="PS50893"/>
    </source>
</evidence>
<organism evidence="6 7">
    <name type="scientific">Microbacterium endophyticum</name>
    <dbReference type="NCBI Taxonomy" id="1526412"/>
    <lineage>
        <taxon>Bacteria</taxon>
        <taxon>Bacillati</taxon>
        <taxon>Actinomycetota</taxon>
        <taxon>Actinomycetes</taxon>
        <taxon>Micrococcales</taxon>
        <taxon>Microbacteriaceae</taxon>
        <taxon>Microbacterium</taxon>
    </lineage>
</organism>
<dbReference type="Proteomes" id="UP000529310">
    <property type="component" value="Unassembled WGS sequence"/>
</dbReference>
<dbReference type="InterPro" id="IPR027417">
    <property type="entry name" value="P-loop_NTPase"/>
</dbReference>
<feature type="domain" description="ABC transporter" evidence="5">
    <location>
        <begin position="7"/>
        <end position="242"/>
    </location>
</feature>
<dbReference type="Gene3D" id="3.40.50.300">
    <property type="entry name" value="P-loop containing nucleotide triphosphate hydrolases"/>
    <property type="match status" value="2"/>
</dbReference>
<dbReference type="AlphaFoldDB" id="A0A7W4V3P4"/>
<dbReference type="RefSeq" id="WP_183408419.1">
    <property type="nucleotide sequence ID" value="NZ_CP049255.1"/>
</dbReference>
<dbReference type="CDD" id="cd03215">
    <property type="entry name" value="ABC_Carb_Monos_II"/>
    <property type="match status" value="1"/>
</dbReference>
<evidence type="ECO:0000313" key="6">
    <source>
        <dbReference type="EMBL" id="MBB2975573.1"/>
    </source>
</evidence>
<dbReference type="InterPro" id="IPR050107">
    <property type="entry name" value="ABC_carbohydrate_import_ATPase"/>
</dbReference>
<dbReference type="EMBL" id="JACHWQ010000002">
    <property type="protein sequence ID" value="MBB2975573.1"/>
    <property type="molecule type" value="Genomic_DNA"/>
</dbReference>
<dbReference type="PANTHER" id="PTHR43790">
    <property type="entry name" value="CARBOHYDRATE TRANSPORT ATP-BINDING PROTEIN MG119-RELATED"/>
    <property type="match status" value="1"/>
</dbReference>
<evidence type="ECO:0000313" key="7">
    <source>
        <dbReference type="Proteomes" id="UP000529310"/>
    </source>
</evidence>
<accession>A0A7W4V3P4</accession>
<name>A0A7W4V3P4_9MICO</name>
<sequence>MHTRPLVEMESIRVEYPGGVAVDGVDLRLFPGEVHALMGENGAGKSTIVKALTGAVRMQSGTIRIDGEELKTGSTADSLAAGIVPVYQDRFLSPTLSIAENVMLGSEVKGHFGINWRATRTRAVEALGELGLDLDPYALPSSLPPATQQLVSIARAMVGRPRVVALDEPTSSLDAQEVSLLFSVIERLRARGVAILFISHFLEQVYAISDRMTVLRDGRREGEYLTRSIDRADLISKMIGSDITSLQALGSQRQEHRHEPTGKAVLRAEDLGKRGALGSTNLELFSGEIVGLAGLRGSGRSELADLISGVERPDAGKIWIDERLAHLTDPRAGLTHRIARSGEHLSDDGLIGEMTVAENITLALQAMRGWTHPLSSREAAELVDSYIEAFRIKTPSARTPVRELSGGTQQKVLLARWMATRPRVLVLDEPTSGIDISAKTDIQQRIAALATSGVSIVFISSELAEIVRLSDRIVVLKDREKIGEVANGPGLTVDTIVEMIAADE</sequence>
<dbReference type="CDD" id="cd03216">
    <property type="entry name" value="ABC_Carb_Monos_I"/>
    <property type="match status" value="1"/>
</dbReference>
<keyword evidence="3" id="KW-0547">Nucleotide-binding</keyword>
<keyword evidence="2" id="KW-0677">Repeat</keyword>